<dbReference type="InterPro" id="IPR037041">
    <property type="entry name" value="Trigger_fac_C_sf"/>
</dbReference>
<evidence type="ECO:0000313" key="1">
    <source>
        <dbReference type="EMBL" id="PAD82922.1"/>
    </source>
</evidence>
<comment type="caution">
    <text evidence="1">The sequence shown here is derived from an EMBL/GenBank/DDBJ whole genome shotgun (WGS) entry which is preliminary data.</text>
</comment>
<dbReference type="Gene3D" id="1.10.3120.10">
    <property type="entry name" value="Trigger factor, C-terminal domain"/>
    <property type="match status" value="1"/>
</dbReference>
<proteinExistence type="predicted"/>
<reference evidence="1 2" key="1">
    <citation type="submission" date="2017-07" db="EMBL/GenBank/DDBJ databases">
        <title>Isolation and whole genome analysis of endospore-forming bacteria from heroin.</title>
        <authorList>
            <person name="Kalinowski J."/>
            <person name="Ahrens B."/>
            <person name="Al-Dilaimi A."/>
            <person name="Winkler A."/>
            <person name="Wibberg D."/>
            <person name="Schleenbecker U."/>
            <person name="Ruckert C."/>
            <person name="Wolfel R."/>
            <person name="Grass G."/>
        </authorList>
    </citation>
    <scope>NUCLEOTIDE SEQUENCE [LARGE SCALE GENOMIC DNA]</scope>
    <source>
        <strain evidence="1 2">7521-2</strain>
    </source>
</reference>
<sequence>MFRSKIIKVEDFRTIEIFDLPTQALEVKNKIIQSLSKVVNKYSEYEEVADYVKKGDLVTLNLASATEKFNKKSLPVVVGSNLFNSSFEEQIVNMIPNQMELIKLNGDIIETIVTKIERKKIPELTDELIREENIDGVLTVEDYKDYLFDTIVSQQVSEVAEKVIDRVMEISEFEISKEDINRLFEGDVSKMTFLSQEEGKVLEEMTEMEIGQRIGEPSLAAFEVEYKNNRYPNYLKRALIGLSIAQDDNVTFNESTYESSFESSEYYKNYSLSESKKLFPYFNYLTYSYSAYAHEKIAGFFKEAFEQNKLLVK</sequence>
<dbReference type="EMBL" id="NPBQ01000074">
    <property type="protein sequence ID" value="PAD82922.1"/>
    <property type="molecule type" value="Genomic_DNA"/>
</dbReference>
<dbReference type="GO" id="GO:0015031">
    <property type="term" value="P:protein transport"/>
    <property type="evidence" value="ECO:0007669"/>
    <property type="project" value="InterPro"/>
</dbReference>
<evidence type="ECO:0000313" key="2">
    <source>
        <dbReference type="Proteomes" id="UP000216961"/>
    </source>
</evidence>
<dbReference type="Proteomes" id="UP000216961">
    <property type="component" value="Unassembled WGS sequence"/>
</dbReference>
<organism evidence="1 2">
    <name type="scientific">Niallia circulans</name>
    <name type="common">Bacillus circulans</name>
    <dbReference type="NCBI Taxonomy" id="1397"/>
    <lineage>
        <taxon>Bacteria</taxon>
        <taxon>Bacillati</taxon>
        <taxon>Bacillota</taxon>
        <taxon>Bacilli</taxon>
        <taxon>Bacillales</taxon>
        <taxon>Bacillaceae</taxon>
        <taxon>Niallia</taxon>
    </lineage>
</organism>
<dbReference type="GO" id="GO:0006457">
    <property type="term" value="P:protein folding"/>
    <property type="evidence" value="ECO:0007669"/>
    <property type="project" value="InterPro"/>
</dbReference>
<name>A0A268FC18_NIACI</name>
<dbReference type="AlphaFoldDB" id="A0A268FC18"/>
<dbReference type="RefSeq" id="WP_095330464.1">
    <property type="nucleotide sequence ID" value="NZ_CP026031.1"/>
</dbReference>
<protein>
    <submittedName>
        <fullName evidence="1">Uncharacterized protein</fullName>
    </submittedName>
</protein>
<dbReference type="KEGG" id="bcir:C2I06_12890"/>
<accession>A0A268FC18</accession>
<gene>
    <name evidence="1" type="ORF">CHH57_12065</name>
</gene>